<organism evidence="1 2">
    <name type="scientific">Cohnella endophytica</name>
    <dbReference type="NCBI Taxonomy" id="2419778"/>
    <lineage>
        <taxon>Bacteria</taxon>
        <taxon>Bacillati</taxon>
        <taxon>Bacillota</taxon>
        <taxon>Bacilli</taxon>
        <taxon>Bacillales</taxon>
        <taxon>Paenibacillaceae</taxon>
        <taxon>Cohnella</taxon>
    </lineage>
</organism>
<comment type="caution">
    <text evidence="1">The sequence shown here is derived from an EMBL/GenBank/DDBJ whole genome shotgun (WGS) entry which is preliminary data.</text>
</comment>
<evidence type="ECO:0000313" key="2">
    <source>
        <dbReference type="Proteomes" id="UP000282076"/>
    </source>
</evidence>
<accession>A0A494Y0M6</accession>
<keyword evidence="2" id="KW-1185">Reference proteome</keyword>
<dbReference type="AlphaFoldDB" id="A0A494Y0M6"/>
<dbReference type="Proteomes" id="UP000282076">
    <property type="component" value="Unassembled WGS sequence"/>
</dbReference>
<protein>
    <submittedName>
        <fullName evidence="1">ArsR family transcriptional regulator</fullName>
    </submittedName>
</protein>
<dbReference type="OrthoDB" id="2677830at2"/>
<dbReference type="RefSeq" id="WP_120976788.1">
    <property type="nucleotide sequence ID" value="NZ_RBZM01000005.1"/>
</dbReference>
<name>A0A494Y0M6_9BACL</name>
<dbReference type="EMBL" id="RBZM01000005">
    <property type="protein sequence ID" value="RKP53902.1"/>
    <property type="molecule type" value="Genomic_DNA"/>
</dbReference>
<proteinExistence type="predicted"/>
<gene>
    <name evidence="1" type="ORF">D7Z26_10930</name>
</gene>
<evidence type="ECO:0000313" key="1">
    <source>
        <dbReference type="EMBL" id="RKP53902.1"/>
    </source>
</evidence>
<reference evidence="1 2" key="1">
    <citation type="submission" date="2018-10" db="EMBL/GenBank/DDBJ databases">
        <title>Cohnella sp. M2MS4P-1, whole genome shotgun sequence.</title>
        <authorList>
            <person name="Tuo L."/>
        </authorList>
    </citation>
    <scope>NUCLEOTIDE SEQUENCE [LARGE SCALE GENOMIC DNA]</scope>
    <source>
        <strain evidence="1 2">M2MS4P-1</strain>
    </source>
</reference>
<sequence length="227" mass="25974">MAVASRDASFEVAYGEWMAGHTRKSSGERKRKLTKGLNHAQKSFIAKVWWPNFFSFNALHPEYEVTDFKDGFRYLDFAWAMPGINVAIEIDGFGPHWRNVDRWKFADNLFRQNHLVLDGWIVLRFSYDDIAEHPRRCQQLLMHAAGKWGIDKSSVTLDIDDPVDRAIVAYAERNRSPFSPTSAAKELGWHRTTINRHIVGLTKSGYLNAASSGKKRTTRYVLGKGVK</sequence>